<protein>
    <submittedName>
        <fullName evidence="2">Uncharacterized protein</fullName>
    </submittedName>
</protein>
<dbReference type="KEGG" id="ero:EROM_010850"/>
<keyword evidence="3" id="KW-1185">Reference proteome</keyword>
<proteinExistence type="predicted"/>
<dbReference type="OrthoDB" id="2195779at2759"/>
<evidence type="ECO:0000313" key="2">
    <source>
        <dbReference type="EMBL" id="AFN82429.1"/>
    </source>
</evidence>
<dbReference type="GeneID" id="20520712"/>
<accession>I7AL96</accession>
<reference evidence="2 3" key="1">
    <citation type="journal article" date="2012" name="Proc. Natl. Acad. Sci. U.S.A.">
        <title>Gain and loss of multiple functionally related, horizontally transferred genes in the reduced genomes of two microsporidian parasites.</title>
        <authorList>
            <person name="Pombert J.-F."/>
            <person name="Selman M."/>
            <person name="Burki F."/>
            <person name="Bardell F.T."/>
            <person name="Farinelli L."/>
            <person name="Solter L.F."/>
            <person name="Whitman D.W."/>
            <person name="Weiss L.M."/>
            <person name="Corradi N."/>
            <person name="Keeling P.J."/>
        </authorList>
    </citation>
    <scope>NUCLEOTIDE SEQUENCE [LARGE SCALE GENOMIC DNA]</scope>
    <source>
        <strain evidence="2 3">SJ-2008</strain>
    </source>
</reference>
<organism evidence="2 3">
    <name type="scientific">Encephalitozoon romaleae (strain SJ-2008)</name>
    <name type="common">Microsporidian parasite</name>
    <dbReference type="NCBI Taxonomy" id="1178016"/>
    <lineage>
        <taxon>Eukaryota</taxon>
        <taxon>Fungi</taxon>
        <taxon>Fungi incertae sedis</taxon>
        <taxon>Microsporidia</taxon>
        <taxon>Unikaryonidae</taxon>
        <taxon>Encephalitozoon</taxon>
    </lineage>
</organism>
<keyword evidence="1" id="KW-0175">Coiled coil</keyword>
<dbReference type="EMBL" id="CP003518">
    <property type="protein sequence ID" value="AFN82429.1"/>
    <property type="molecule type" value="Genomic_DNA"/>
</dbReference>
<evidence type="ECO:0000313" key="3">
    <source>
        <dbReference type="Proteomes" id="UP000010094"/>
    </source>
</evidence>
<dbReference type="VEuPathDB" id="MicrosporidiaDB:EROM_010850"/>
<gene>
    <name evidence="2" type="ordered locus">EROM_010850</name>
</gene>
<sequence length="562" mass="64961">MNFTSNEEERLKEVLKSKRKEEVLVELSKEIERKEKEMMGSISQDYMDIISKCSDLEKTKQRLGGIINTNNELVSSISDAVIQYTDALHEIEENTIIESRLDLVVSELKEILGFIGIASEYESIDKNMREDPLYYYNMAKSVVSMEKKLCLLEKYRFFVSANQICIKSRKMLVNLMMKDIDLWIGNASNNVREGGVEINRILWEKKESHIFDPLGTLRDLFISKTFLCILHESRRLGAGTVIVERVNEKRKEFVKDVAAKDDPNAISDTAGFILWSHYLESLDTGFRIHAKLAFDILSRNKMLFESHNFSQIREALISLRRLTVHLGIDYESVDRIISSVAINYFETRGPKDIDPDADGMEQLKSSMMTFIDECNGFVSSIFQFSNELDELLAKRIDQHLCSLIDRSKGDMDSFIEAQSTASEILKYSIEKNDFYRNIEFRCLSEIDKGNKKFMEEVIKQKEKEIDELFKIVTKNDDFGVDLLKVFSMARSLKFPANINTTIKRTLVCYIRDRFAAEINDKSLSPQDKKVVEGHLCSFYGYLRNNEPSLHSILEPDVKHERP</sequence>
<feature type="coiled-coil region" evidence="1">
    <location>
        <begin position="1"/>
        <end position="44"/>
    </location>
</feature>
<dbReference type="AlphaFoldDB" id="I7AL96"/>
<dbReference type="RefSeq" id="XP_009263926.1">
    <property type="nucleotide sequence ID" value="XM_009265651.1"/>
</dbReference>
<evidence type="ECO:0000256" key="1">
    <source>
        <dbReference type="SAM" id="Coils"/>
    </source>
</evidence>
<name>I7AL96_ENCRO</name>
<dbReference type="Proteomes" id="UP000010094">
    <property type="component" value="Chromosome I"/>
</dbReference>
<dbReference type="HOGENOM" id="CLU_481547_0_0_1"/>